<evidence type="ECO:0000313" key="1">
    <source>
        <dbReference type="EMBL" id="SEP59221.1"/>
    </source>
</evidence>
<dbReference type="RefSeq" id="WP_090164907.1">
    <property type="nucleotide sequence ID" value="NZ_FOFB01000001.1"/>
</dbReference>
<reference evidence="2" key="1">
    <citation type="submission" date="2016-10" db="EMBL/GenBank/DDBJ databases">
        <authorList>
            <person name="Varghese N."/>
            <person name="Submissions S."/>
        </authorList>
    </citation>
    <scope>NUCLEOTIDE SEQUENCE [LARGE SCALE GENOMIC DNA]</scope>
    <source>
        <strain evidence="2">DSM 24740</strain>
    </source>
</reference>
<keyword evidence="2" id="KW-1185">Reference proteome</keyword>
<proteinExistence type="predicted"/>
<protein>
    <recommendedName>
        <fullName evidence="3">Lipoprotein</fullName>
    </recommendedName>
</protein>
<gene>
    <name evidence="1" type="ORF">SAMN05444359_101170</name>
</gene>
<dbReference type="PROSITE" id="PS51257">
    <property type="entry name" value="PROKAR_LIPOPROTEIN"/>
    <property type="match status" value="1"/>
</dbReference>
<dbReference type="Proteomes" id="UP000199021">
    <property type="component" value="Unassembled WGS sequence"/>
</dbReference>
<organism evidence="1 2">
    <name type="scientific">Neolewinella agarilytica</name>
    <dbReference type="NCBI Taxonomy" id="478744"/>
    <lineage>
        <taxon>Bacteria</taxon>
        <taxon>Pseudomonadati</taxon>
        <taxon>Bacteroidota</taxon>
        <taxon>Saprospiria</taxon>
        <taxon>Saprospirales</taxon>
        <taxon>Lewinellaceae</taxon>
        <taxon>Neolewinella</taxon>
    </lineage>
</organism>
<accession>A0A1H8Z4F9</accession>
<sequence length="405" mass="46127">MSYSKILLFLCSITLFGCVGVPRLLEKGKYDRAYAVALKHCTRVSAQRPYSKARQKALLQFEDAYAAVQSRDYASALELRKTTDERRWIHLYTLYQNLYSRSLDLVEYLPDTKELERHPGLRPAVLEAQREEARRKAGAYFLAQARPSLPAAFAGEKPAARAAFEHYNNALKYLPERTSTLADTLSQLRELGTLRILLAPHPDSDYYSILAESTQSLNETNRGWTQIVMTDNGRRVDLFAEVSYLSRGIDGPYSSSSCDVYEKEVLDYVEKIKKKVKVNDSTYVTKITEIKHFKTITATVTTHEQSLGVTATALLSVYLPNGERAEWQQELYAEESWSNEYSVCSGDRRALHAFACSGTYQFPPSTRSLLNQALSALPWRARSALIRRYFPQRPKRTKARDKAWG</sequence>
<dbReference type="InParanoid" id="A0A1H8Z4F9"/>
<evidence type="ECO:0008006" key="3">
    <source>
        <dbReference type="Google" id="ProtNLM"/>
    </source>
</evidence>
<dbReference type="EMBL" id="FOFB01000001">
    <property type="protein sequence ID" value="SEP59221.1"/>
    <property type="molecule type" value="Genomic_DNA"/>
</dbReference>
<dbReference type="OrthoDB" id="1491414at2"/>
<dbReference type="AlphaFoldDB" id="A0A1H8Z4F9"/>
<evidence type="ECO:0000313" key="2">
    <source>
        <dbReference type="Proteomes" id="UP000199021"/>
    </source>
</evidence>
<name>A0A1H8Z4F9_9BACT</name>